<comment type="similarity">
    <text evidence="2 9">Belongs to the FKBP-type PPIase family. Tig subfamily.</text>
</comment>
<keyword evidence="7 9" id="KW-0413">Isomerase</keyword>
<dbReference type="EMBL" id="DQZW01000151">
    <property type="protein sequence ID" value="HDL89898.1"/>
    <property type="molecule type" value="Genomic_DNA"/>
</dbReference>
<organism evidence="12">
    <name type="scientific">Thermodesulforhabdus norvegica</name>
    <dbReference type="NCBI Taxonomy" id="39841"/>
    <lineage>
        <taxon>Bacteria</taxon>
        <taxon>Pseudomonadati</taxon>
        <taxon>Thermodesulfobacteriota</taxon>
        <taxon>Syntrophobacteria</taxon>
        <taxon>Syntrophobacterales</taxon>
        <taxon>Thermodesulforhabdaceae</taxon>
        <taxon>Thermodesulforhabdus</taxon>
    </lineage>
</organism>
<evidence type="ECO:0000256" key="5">
    <source>
        <dbReference type="ARBA" id="ARBA00023110"/>
    </source>
</evidence>
<dbReference type="EC" id="5.2.1.8" evidence="3 9"/>
<dbReference type="Proteomes" id="UP000886355">
    <property type="component" value="Unassembled WGS sequence"/>
</dbReference>
<proteinExistence type="inferred from homology"/>
<dbReference type="Gene3D" id="3.10.50.40">
    <property type="match status" value="1"/>
</dbReference>
<dbReference type="HAMAP" id="MF_00303">
    <property type="entry name" value="Trigger_factor_Tig"/>
    <property type="match status" value="1"/>
</dbReference>
<dbReference type="PANTHER" id="PTHR30560">
    <property type="entry name" value="TRIGGER FACTOR CHAPERONE AND PEPTIDYL-PROLYL CIS/TRANS ISOMERASE"/>
    <property type="match status" value="1"/>
</dbReference>
<gene>
    <name evidence="9 12" type="primary">tig</name>
    <name evidence="12" type="ORF">ENG14_03235</name>
</gene>
<evidence type="ECO:0000256" key="6">
    <source>
        <dbReference type="ARBA" id="ARBA00023186"/>
    </source>
</evidence>
<dbReference type="InterPro" id="IPR036611">
    <property type="entry name" value="Trigger_fac_ribosome-bd_sf"/>
</dbReference>
<keyword evidence="9" id="KW-0131">Cell cycle</keyword>
<dbReference type="PANTHER" id="PTHR30560:SF3">
    <property type="entry name" value="TRIGGER FACTOR-LIKE PROTEIN TIG, CHLOROPLASTIC"/>
    <property type="match status" value="1"/>
</dbReference>
<keyword evidence="9" id="KW-0963">Cytoplasm</keyword>
<name>A0A7C1AVT8_9BACT</name>
<dbReference type="SUPFAM" id="SSF102735">
    <property type="entry name" value="Trigger factor ribosome-binding domain"/>
    <property type="match status" value="1"/>
</dbReference>
<evidence type="ECO:0000256" key="8">
    <source>
        <dbReference type="ARBA" id="ARBA00029986"/>
    </source>
</evidence>
<comment type="caution">
    <text evidence="12">The sequence shown here is derived from an EMBL/GenBank/DDBJ whole genome shotgun (WGS) entry which is preliminary data.</text>
</comment>
<evidence type="ECO:0000259" key="11">
    <source>
        <dbReference type="Pfam" id="PF05698"/>
    </source>
</evidence>
<evidence type="ECO:0000256" key="7">
    <source>
        <dbReference type="ARBA" id="ARBA00023235"/>
    </source>
</evidence>
<dbReference type="GO" id="GO:0005737">
    <property type="term" value="C:cytoplasm"/>
    <property type="evidence" value="ECO:0007669"/>
    <property type="project" value="UniProtKB-SubCell"/>
</dbReference>
<evidence type="ECO:0000256" key="4">
    <source>
        <dbReference type="ARBA" id="ARBA00016902"/>
    </source>
</evidence>
<dbReference type="InterPro" id="IPR008880">
    <property type="entry name" value="Trigger_fac_C"/>
</dbReference>
<evidence type="ECO:0000313" key="12">
    <source>
        <dbReference type="EMBL" id="HDL89898.1"/>
    </source>
</evidence>
<dbReference type="InterPro" id="IPR008881">
    <property type="entry name" value="Trigger_fac_ribosome-bd_bac"/>
</dbReference>
<comment type="catalytic activity">
    <reaction evidence="1 9">
        <text>[protein]-peptidylproline (omega=180) = [protein]-peptidylproline (omega=0)</text>
        <dbReference type="Rhea" id="RHEA:16237"/>
        <dbReference type="Rhea" id="RHEA-COMP:10747"/>
        <dbReference type="Rhea" id="RHEA-COMP:10748"/>
        <dbReference type="ChEBI" id="CHEBI:83833"/>
        <dbReference type="ChEBI" id="CHEBI:83834"/>
        <dbReference type="EC" id="5.2.1.8"/>
    </reaction>
</comment>
<evidence type="ECO:0000256" key="9">
    <source>
        <dbReference type="HAMAP-Rule" id="MF_00303"/>
    </source>
</evidence>
<dbReference type="InterPro" id="IPR027304">
    <property type="entry name" value="Trigger_fact/SurA_dom_sf"/>
</dbReference>
<keyword evidence="5 9" id="KW-0697">Rotamase</keyword>
<dbReference type="Pfam" id="PF05697">
    <property type="entry name" value="Trigger_N"/>
    <property type="match status" value="1"/>
</dbReference>
<dbReference type="InterPro" id="IPR037041">
    <property type="entry name" value="Trigger_fac_C_sf"/>
</dbReference>
<dbReference type="GO" id="GO:0003755">
    <property type="term" value="F:peptidyl-prolyl cis-trans isomerase activity"/>
    <property type="evidence" value="ECO:0007669"/>
    <property type="project" value="UniProtKB-UniRule"/>
</dbReference>
<dbReference type="GO" id="GO:0043335">
    <property type="term" value="P:protein unfolding"/>
    <property type="evidence" value="ECO:0007669"/>
    <property type="project" value="TreeGrafter"/>
</dbReference>
<dbReference type="Pfam" id="PF05698">
    <property type="entry name" value="Trigger_C"/>
    <property type="match status" value="1"/>
</dbReference>
<protein>
    <recommendedName>
        <fullName evidence="4 9">Trigger factor</fullName>
        <shortName evidence="9">TF</shortName>
        <ecNumber evidence="3 9">5.2.1.8</ecNumber>
    </recommendedName>
    <alternativeName>
        <fullName evidence="8 9">PPIase</fullName>
    </alternativeName>
</protein>
<dbReference type="SUPFAM" id="SSF54534">
    <property type="entry name" value="FKBP-like"/>
    <property type="match status" value="1"/>
</dbReference>
<dbReference type="InterPro" id="IPR046357">
    <property type="entry name" value="PPIase_dom_sf"/>
</dbReference>
<evidence type="ECO:0000259" key="10">
    <source>
        <dbReference type="Pfam" id="PF05697"/>
    </source>
</evidence>
<dbReference type="GO" id="GO:0015031">
    <property type="term" value="P:protein transport"/>
    <property type="evidence" value="ECO:0007669"/>
    <property type="project" value="UniProtKB-UniRule"/>
</dbReference>
<evidence type="ECO:0000256" key="1">
    <source>
        <dbReference type="ARBA" id="ARBA00000971"/>
    </source>
</evidence>
<feature type="domain" description="Trigger factor ribosome-binding bacterial" evidence="10">
    <location>
        <begin position="3"/>
        <end position="137"/>
    </location>
</feature>
<comment type="subcellular location">
    <subcellularLocation>
        <location evidence="9">Cytoplasm</location>
    </subcellularLocation>
    <text evidence="9">About half TF is bound to the ribosome near the polypeptide exit tunnel while the other half is free in the cytoplasm.</text>
</comment>
<dbReference type="AlphaFoldDB" id="A0A7C1AVT8"/>
<dbReference type="SUPFAM" id="SSF109998">
    <property type="entry name" value="Triger factor/SurA peptide-binding domain-like"/>
    <property type="match status" value="1"/>
</dbReference>
<comment type="domain">
    <text evidence="9">Consists of 3 domains; the N-terminus binds the ribosome, the middle domain has PPIase activity, while the C-terminus has intrinsic chaperone activity on its own.</text>
</comment>
<sequence>MNATQKRLSVEVPADEVQAELDKQYRTLAKNVKIKGFRPGKVPRNILKVYYGKAVEEDVAQKLIEKTFPNAIESEGIKPLATPDLESFSYGEDGGLKYAVVVEVAPDFEAKNYKGLKLKRMKVEPPTEEDIQKELENVAESCATLESLGEDATVEEGVLVTADVTPLVDGKVDEDFAEEELIIEVGKTELYHPEFTRHLIGARVGDTVEIELYYSNSEEAPTEDWVGKKVTFYVDIHEILRKEIPPIDDELAKEVGVESLEELKKSIRERIEKQREERAKQLLWKQIDRALLLSHDIPVPEKAVLEEAKSEIKSIETQLIRQGVGLSKDWSEDERLQNAVRPEVELSVKLRLILDKIAQQEGIALDDAEVDEIYGELARVFKTSLDEARQRFLKTVLFERMKANMLRKKVYKFIEENAEIEEASEEEILKELRKEEENTAGTKEGVE</sequence>
<dbReference type="GO" id="GO:0044183">
    <property type="term" value="F:protein folding chaperone"/>
    <property type="evidence" value="ECO:0007669"/>
    <property type="project" value="TreeGrafter"/>
</dbReference>
<feature type="domain" description="Trigger factor C-terminal" evidence="11">
    <location>
        <begin position="259"/>
        <end position="414"/>
    </location>
</feature>
<comment type="function">
    <text evidence="9">Involved in protein export. Acts as a chaperone by maintaining the newly synthesized protein in an open conformation. Functions as a peptidyl-prolyl cis-trans isomerase.</text>
</comment>
<accession>A0A7C1AVT8</accession>
<evidence type="ECO:0000256" key="2">
    <source>
        <dbReference type="ARBA" id="ARBA00005464"/>
    </source>
</evidence>
<keyword evidence="9" id="KW-0132">Cell division</keyword>
<dbReference type="GO" id="GO:0043022">
    <property type="term" value="F:ribosome binding"/>
    <property type="evidence" value="ECO:0007669"/>
    <property type="project" value="TreeGrafter"/>
</dbReference>
<dbReference type="InterPro" id="IPR005215">
    <property type="entry name" value="Trig_fac"/>
</dbReference>
<dbReference type="PIRSF" id="PIRSF003095">
    <property type="entry name" value="Trigger_factor"/>
    <property type="match status" value="1"/>
</dbReference>
<dbReference type="GO" id="GO:0051301">
    <property type="term" value="P:cell division"/>
    <property type="evidence" value="ECO:0007669"/>
    <property type="project" value="UniProtKB-KW"/>
</dbReference>
<evidence type="ECO:0000256" key="3">
    <source>
        <dbReference type="ARBA" id="ARBA00013194"/>
    </source>
</evidence>
<reference evidence="12" key="1">
    <citation type="journal article" date="2020" name="mSystems">
        <title>Genome- and Community-Level Interaction Insights into Carbon Utilization and Element Cycling Functions of Hydrothermarchaeota in Hydrothermal Sediment.</title>
        <authorList>
            <person name="Zhou Z."/>
            <person name="Liu Y."/>
            <person name="Xu W."/>
            <person name="Pan J."/>
            <person name="Luo Z.H."/>
            <person name="Li M."/>
        </authorList>
    </citation>
    <scope>NUCLEOTIDE SEQUENCE [LARGE SCALE GENOMIC DNA]</scope>
    <source>
        <strain evidence="12">HyVt-19</strain>
    </source>
</reference>
<dbReference type="Gene3D" id="1.10.3120.10">
    <property type="entry name" value="Trigger factor, C-terminal domain"/>
    <property type="match status" value="1"/>
</dbReference>
<dbReference type="GO" id="GO:0051083">
    <property type="term" value="P:'de novo' cotranslational protein folding"/>
    <property type="evidence" value="ECO:0007669"/>
    <property type="project" value="TreeGrafter"/>
</dbReference>
<dbReference type="NCBIfam" id="TIGR00115">
    <property type="entry name" value="tig"/>
    <property type="match status" value="1"/>
</dbReference>
<dbReference type="Gene3D" id="3.30.70.1050">
    <property type="entry name" value="Trigger factor ribosome-binding domain"/>
    <property type="match status" value="1"/>
</dbReference>
<keyword evidence="6 9" id="KW-0143">Chaperone</keyword>